<gene>
    <name evidence="9" type="ORF">BJ875DRAFT_265784</name>
</gene>
<keyword evidence="7" id="KW-1133">Transmembrane helix</keyword>
<reference evidence="9" key="1">
    <citation type="journal article" date="2021" name="IMA Fungus">
        <title>Genomic characterization of three marine fungi, including Emericellopsis atlantica sp. nov. with signatures of a generalist lifestyle and marine biomass degradation.</title>
        <authorList>
            <person name="Hagestad O.C."/>
            <person name="Hou L."/>
            <person name="Andersen J.H."/>
            <person name="Hansen E.H."/>
            <person name="Altermark B."/>
            <person name="Li C."/>
            <person name="Kuhnert E."/>
            <person name="Cox R.J."/>
            <person name="Crous P.W."/>
            <person name="Spatafora J.W."/>
            <person name="Lail K."/>
            <person name="Amirebrahimi M."/>
            <person name="Lipzen A."/>
            <person name="Pangilinan J."/>
            <person name="Andreopoulos W."/>
            <person name="Hayes R.D."/>
            <person name="Ng V."/>
            <person name="Grigoriev I.V."/>
            <person name="Jackson S.A."/>
            <person name="Sutton T.D.S."/>
            <person name="Dobson A.D.W."/>
            <person name="Rama T."/>
        </authorList>
    </citation>
    <scope>NUCLEOTIDE SEQUENCE</scope>
    <source>
        <strain evidence="9">TRa018bII</strain>
    </source>
</reference>
<feature type="transmembrane region" description="Helical" evidence="7">
    <location>
        <begin position="63"/>
        <end position="81"/>
    </location>
</feature>
<evidence type="ECO:0000256" key="3">
    <source>
        <dbReference type="ARBA" id="ARBA00023285"/>
    </source>
</evidence>
<dbReference type="GO" id="GO:0009272">
    <property type="term" value="P:fungal-type cell wall biogenesis"/>
    <property type="evidence" value="ECO:0007669"/>
    <property type="project" value="UniProtKB-ARBA"/>
</dbReference>
<keyword evidence="7" id="KW-0472">Membrane</keyword>
<proteinExistence type="predicted"/>
<keyword evidence="2" id="KW-0146">Chitin degradation</keyword>
<feature type="domain" description="NodB homology" evidence="8">
    <location>
        <begin position="109"/>
        <end position="287"/>
    </location>
</feature>
<dbReference type="GO" id="GO:0006032">
    <property type="term" value="P:chitin catabolic process"/>
    <property type="evidence" value="ECO:0007669"/>
    <property type="project" value="UniProtKB-KW"/>
</dbReference>
<dbReference type="InterPro" id="IPR002509">
    <property type="entry name" value="NODB_dom"/>
</dbReference>
<dbReference type="PANTHER" id="PTHR10587:SF137">
    <property type="entry name" value="4-DEOXY-4-FORMAMIDO-L-ARABINOSE-PHOSPHOUNDECAPRENOL DEFORMYLASE ARND-RELATED"/>
    <property type="match status" value="1"/>
</dbReference>
<dbReference type="SUPFAM" id="SSF88713">
    <property type="entry name" value="Glycoside hydrolase/deacetylase"/>
    <property type="match status" value="1"/>
</dbReference>
<comment type="caution">
    <text evidence="9">The sequence shown here is derived from an EMBL/GenBank/DDBJ whole genome shotgun (WGS) entry which is preliminary data.</text>
</comment>
<dbReference type="AlphaFoldDB" id="A0A9P8BYP2"/>
<organism evidence="9 10">
    <name type="scientific">Amylocarpus encephaloides</name>
    <dbReference type="NCBI Taxonomy" id="45428"/>
    <lineage>
        <taxon>Eukaryota</taxon>
        <taxon>Fungi</taxon>
        <taxon>Dikarya</taxon>
        <taxon>Ascomycota</taxon>
        <taxon>Pezizomycotina</taxon>
        <taxon>Leotiomycetes</taxon>
        <taxon>Helotiales</taxon>
        <taxon>Helotiales incertae sedis</taxon>
        <taxon>Amylocarpus</taxon>
    </lineage>
</organism>
<evidence type="ECO:0000256" key="5">
    <source>
        <dbReference type="ARBA" id="ARBA00048494"/>
    </source>
</evidence>
<keyword evidence="2" id="KW-0119">Carbohydrate metabolism</keyword>
<keyword evidence="10" id="KW-1185">Reference proteome</keyword>
<name>A0A9P8BYP2_9HELO</name>
<dbReference type="GO" id="GO:0005975">
    <property type="term" value="P:carbohydrate metabolic process"/>
    <property type="evidence" value="ECO:0007669"/>
    <property type="project" value="InterPro"/>
</dbReference>
<dbReference type="OrthoDB" id="407355at2759"/>
<evidence type="ECO:0000259" key="8">
    <source>
        <dbReference type="PROSITE" id="PS51677"/>
    </source>
</evidence>
<dbReference type="PANTHER" id="PTHR10587">
    <property type="entry name" value="GLYCOSYL TRANSFERASE-RELATED"/>
    <property type="match status" value="1"/>
</dbReference>
<evidence type="ECO:0000313" key="9">
    <source>
        <dbReference type="EMBL" id="KAG9228118.1"/>
    </source>
</evidence>
<dbReference type="PROSITE" id="PS51677">
    <property type="entry name" value="NODB"/>
    <property type="match status" value="1"/>
</dbReference>
<protein>
    <recommendedName>
        <fullName evidence="4">chitin deacetylase</fullName>
        <ecNumber evidence="4">3.5.1.41</ecNumber>
    </recommendedName>
</protein>
<dbReference type="Proteomes" id="UP000824998">
    <property type="component" value="Unassembled WGS sequence"/>
</dbReference>
<feature type="region of interest" description="Disordered" evidence="6">
    <location>
        <begin position="25"/>
        <end position="56"/>
    </location>
</feature>
<evidence type="ECO:0000256" key="6">
    <source>
        <dbReference type="SAM" id="MobiDB-lite"/>
    </source>
</evidence>
<dbReference type="Gene3D" id="3.20.20.370">
    <property type="entry name" value="Glycoside hydrolase/deacetylase"/>
    <property type="match status" value="1"/>
</dbReference>
<comment type="catalytic activity">
    <reaction evidence="5">
        <text>[(1-&gt;4)-N-acetyl-beta-D-glucosaminyl](n) + n H2O = chitosan + n acetate</text>
        <dbReference type="Rhea" id="RHEA:10464"/>
        <dbReference type="Rhea" id="RHEA-COMP:9593"/>
        <dbReference type="Rhea" id="RHEA-COMP:9597"/>
        <dbReference type="ChEBI" id="CHEBI:15377"/>
        <dbReference type="ChEBI" id="CHEBI:17029"/>
        <dbReference type="ChEBI" id="CHEBI:30089"/>
        <dbReference type="ChEBI" id="CHEBI:57704"/>
        <dbReference type="EC" id="3.5.1.41"/>
    </reaction>
    <physiologicalReaction direction="left-to-right" evidence="5">
        <dbReference type="Rhea" id="RHEA:10465"/>
    </physiologicalReaction>
</comment>
<keyword evidence="2" id="KW-0624">Polysaccharide degradation</keyword>
<evidence type="ECO:0000256" key="7">
    <source>
        <dbReference type="SAM" id="Phobius"/>
    </source>
</evidence>
<dbReference type="InterPro" id="IPR011330">
    <property type="entry name" value="Glyco_hydro/deAcase_b/a-brl"/>
</dbReference>
<evidence type="ECO:0000313" key="10">
    <source>
        <dbReference type="Proteomes" id="UP000824998"/>
    </source>
</evidence>
<dbReference type="GO" id="GO:0004099">
    <property type="term" value="F:chitin deacetylase activity"/>
    <property type="evidence" value="ECO:0007669"/>
    <property type="project" value="UniProtKB-EC"/>
</dbReference>
<dbReference type="InterPro" id="IPR050248">
    <property type="entry name" value="Polysacc_deacetylase_ArnD"/>
</dbReference>
<accession>A0A9P8BYP2</accession>
<evidence type="ECO:0000256" key="2">
    <source>
        <dbReference type="ARBA" id="ARBA00023024"/>
    </source>
</evidence>
<keyword evidence="3" id="KW-0170">Cobalt</keyword>
<dbReference type="EC" id="3.5.1.41" evidence="4"/>
<sequence length="305" mass="33877">MRLAPLVRRVRRQFLHLHITVTSSLPPGPPTKHIKIDDEERSLSPNRSQSHTRRSPRRRALKMLALILLLLTTALLAYTIYKPPSILIKQLQSLHPDVIFHLPLSTGQKIVALTIDDAPSVHTRDLLATLAKHNATATFFVIGSQLASLPKGGDIIHEIHRGDHELGNHAWEDRPSISLRLPTLSSQITRLDALLPENNSGLRFFRPGSGFFNGGMVDLVKSLGYRMALGSVYPHDPQIHSARVNARHVVGGVRSGSVVIMHDRRHYSNEQLGLILEGLGNKGYQVVSLGELVRLKEREEGSKSS</sequence>
<keyword evidence="7" id="KW-0812">Transmembrane</keyword>
<dbReference type="Pfam" id="PF01522">
    <property type="entry name" value="Polysacc_deac_1"/>
    <property type="match status" value="1"/>
</dbReference>
<comment type="cofactor">
    <cofactor evidence="1">
        <name>Co(2+)</name>
        <dbReference type="ChEBI" id="CHEBI:48828"/>
    </cofactor>
</comment>
<evidence type="ECO:0000256" key="1">
    <source>
        <dbReference type="ARBA" id="ARBA00001941"/>
    </source>
</evidence>
<evidence type="ECO:0000256" key="4">
    <source>
        <dbReference type="ARBA" id="ARBA00024056"/>
    </source>
</evidence>
<dbReference type="EMBL" id="MU252068">
    <property type="protein sequence ID" value="KAG9228118.1"/>
    <property type="molecule type" value="Genomic_DNA"/>
</dbReference>